<gene>
    <name evidence="4" type="ORF">CJ030_MR6G001709</name>
</gene>
<evidence type="ECO:0000313" key="4">
    <source>
        <dbReference type="EMBL" id="KAB1208932.1"/>
    </source>
</evidence>
<dbReference type="OrthoDB" id="544346at2759"/>
<evidence type="ECO:0000256" key="3">
    <source>
        <dbReference type="ARBA" id="ARBA00022737"/>
    </source>
</evidence>
<keyword evidence="3" id="KW-0677">Repeat</keyword>
<evidence type="ECO:0000256" key="2">
    <source>
        <dbReference type="ARBA" id="ARBA00022614"/>
    </source>
</evidence>
<dbReference type="Gene3D" id="3.80.10.10">
    <property type="entry name" value="Ribonuclease Inhibitor"/>
    <property type="match status" value="1"/>
</dbReference>
<dbReference type="PANTHER" id="PTHR48062">
    <property type="entry name" value="RECEPTOR-LIKE PROTEIN 14"/>
    <property type="match status" value="1"/>
</dbReference>
<keyword evidence="5" id="KW-1185">Reference proteome</keyword>
<dbReference type="Proteomes" id="UP000516437">
    <property type="component" value="Chromosome 6"/>
</dbReference>
<dbReference type="InterPro" id="IPR032675">
    <property type="entry name" value="LRR_dom_sf"/>
</dbReference>
<dbReference type="PANTHER" id="PTHR48062:SF21">
    <property type="entry name" value="RECEPTOR-LIKE PROTEIN 12"/>
    <property type="match status" value="1"/>
</dbReference>
<sequence length="162" mass="18707">MLRVDHWWKEHWYLNASLFLPFQELNSLDLSFNGIYGWVSNEGSCIWIFTNRKASFRAGIMTSLNVLSNGDVDSKAAYQTKLIELNSLAIFSVAHNNFSKRTPERKAQFRTFEKNSYEDNPFLCGPPLENTCNDVPEPPYATMPTEKREEKVIISWTWASST</sequence>
<proteinExistence type="inferred from homology"/>
<protein>
    <submittedName>
        <fullName evidence="4">Uncharacterized protein</fullName>
    </submittedName>
</protein>
<comment type="similarity">
    <text evidence="1">Belongs to the RLP family.</text>
</comment>
<comment type="caution">
    <text evidence="4">The sequence shown here is derived from an EMBL/GenBank/DDBJ whole genome shotgun (WGS) entry which is preliminary data.</text>
</comment>
<evidence type="ECO:0000313" key="5">
    <source>
        <dbReference type="Proteomes" id="UP000516437"/>
    </source>
</evidence>
<name>A0A6A1V7V3_9ROSI</name>
<dbReference type="EMBL" id="RXIC02000024">
    <property type="protein sequence ID" value="KAB1208932.1"/>
    <property type="molecule type" value="Genomic_DNA"/>
</dbReference>
<dbReference type="AlphaFoldDB" id="A0A6A1V7V3"/>
<dbReference type="InterPro" id="IPR051502">
    <property type="entry name" value="RLP_Defense_Trigger"/>
</dbReference>
<dbReference type="SUPFAM" id="SSF52058">
    <property type="entry name" value="L domain-like"/>
    <property type="match status" value="1"/>
</dbReference>
<evidence type="ECO:0000256" key="1">
    <source>
        <dbReference type="ARBA" id="ARBA00009592"/>
    </source>
</evidence>
<reference evidence="4 5" key="1">
    <citation type="journal article" date="2019" name="Plant Biotechnol. J.">
        <title>The red bayberry genome and genetic basis of sex determination.</title>
        <authorList>
            <person name="Jia H.M."/>
            <person name="Jia H.J."/>
            <person name="Cai Q.L."/>
            <person name="Wang Y."/>
            <person name="Zhao H.B."/>
            <person name="Yang W.F."/>
            <person name="Wang G.Y."/>
            <person name="Li Y.H."/>
            <person name="Zhan D.L."/>
            <person name="Shen Y.T."/>
            <person name="Niu Q.F."/>
            <person name="Chang L."/>
            <person name="Qiu J."/>
            <person name="Zhao L."/>
            <person name="Xie H.B."/>
            <person name="Fu W.Y."/>
            <person name="Jin J."/>
            <person name="Li X.W."/>
            <person name="Jiao Y."/>
            <person name="Zhou C.C."/>
            <person name="Tu T."/>
            <person name="Chai C.Y."/>
            <person name="Gao J.L."/>
            <person name="Fan L.J."/>
            <person name="van de Weg E."/>
            <person name="Wang J.Y."/>
            <person name="Gao Z.S."/>
        </authorList>
    </citation>
    <scope>NUCLEOTIDE SEQUENCE [LARGE SCALE GENOMIC DNA]</scope>
    <source>
        <tissue evidence="4">Leaves</tissue>
    </source>
</reference>
<organism evidence="4 5">
    <name type="scientific">Morella rubra</name>
    <name type="common">Chinese bayberry</name>
    <dbReference type="NCBI Taxonomy" id="262757"/>
    <lineage>
        <taxon>Eukaryota</taxon>
        <taxon>Viridiplantae</taxon>
        <taxon>Streptophyta</taxon>
        <taxon>Embryophyta</taxon>
        <taxon>Tracheophyta</taxon>
        <taxon>Spermatophyta</taxon>
        <taxon>Magnoliopsida</taxon>
        <taxon>eudicotyledons</taxon>
        <taxon>Gunneridae</taxon>
        <taxon>Pentapetalae</taxon>
        <taxon>rosids</taxon>
        <taxon>fabids</taxon>
        <taxon>Fagales</taxon>
        <taxon>Myricaceae</taxon>
        <taxon>Morella</taxon>
    </lineage>
</organism>
<accession>A0A6A1V7V3</accession>
<keyword evidence="2" id="KW-0433">Leucine-rich repeat</keyword>